<keyword evidence="5" id="KW-1185">Reference proteome</keyword>
<feature type="transmembrane region" description="Helical" evidence="2">
    <location>
        <begin position="374"/>
        <end position="392"/>
    </location>
</feature>
<feature type="domain" description="DUF3533" evidence="3">
    <location>
        <begin position="34"/>
        <end position="382"/>
    </location>
</feature>
<feature type="region of interest" description="Disordered" evidence="1">
    <location>
        <begin position="413"/>
        <end position="450"/>
    </location>
</feature>
<keyword evidence="2" id="KW-0812">Transmembrane</keyword>
<dbReference type="PANTHER" id="PTHR34814:SF2">
    <property type="entry name" value="DUF3533 DOMAIN-CONTAINING PROTEIN"/>
    <property type="match status" value="1"/>
</dbReference>
<feature type="compositionally biased region" description="Polar residues" evidence="1">
    <location>
        <begin position="475"/>
        <end position="485"/>
    </location>
</feature>
<feature type="region of interest" description="Disordered" evidence="1">
    <location>
        <begin position="465"/>
        <end position="485"/>
    </location>
</feature>
<dbReference type="InterPro" id="IPR053001">
    <property type="entry name" value="MNNG_permease-like"/>
</dbReference>
<evidence type="ECO:0000313" key="4">
    <source>
        <dbReference type="EMBL" id="OJJ71733.1"/>
    </source>
</evidence>
<evidence type="ECO:0000256" key="2">
    <source>
        <dbReference type="SAM" id="Phobius"/>
    </source>
</evidence>
<dbReference type="AlphaFoldDB" id="A0A1L9UJ78"/>
<feature type="transmembrane region" description="Helical" evidence="2">
    <location>
        <begin position="283"/>
        <end position="300"/>
    </location>
</feature>
<feature type="transmembrane region" description="Helical" evidence="2">
    <location>
        <begin position="207"/>
        <end position="228"/>
    </location>
</feature>
<evidence type="ECO:0000256" key="1">
    <source>
        <dbReference type="SAM" id="MobiDB-lite"/>
    </source>
</evidence>
<dbReference type="GO" id="GO:0016020">
    <property type="term" value="C:membrane"/>
    <property type="evidence" value="ECO:0007669"/>
    <property type="project" value="TreeGrafter"/>
</dbReference>
<proteinExistence type="predicted"/>
<dbReference type="InterPro" id="IPR022703">
    <property type="entry name" value="DUF3533"/>
</dbReference>
<evidence type="ECO:0000313" key="5">
    <source>
        <dbReference type="Proteomes" id="UP000184499"/>
    </source>
</evidence>
<evidence type="ECO:0000259" key="3">
    <source>
        <dbReference type="Pfam" id="PF12051"/>
    </source>
</evidence>
<dbReference type="GeneID" id="93575225"/>
<organism evidence="4 5">
    <name type="scientific">Aspergillus brasiliensis (strain CBS 101740 / IMI 381727 / IBT 21946)</name>
    <dbReference type="NCBI Taxonomy" id="767769"/>
    <lineage>
        <taxon>Eukaryota</taxon>
        <taxon>Fungi</taxon>
        <taxon>Dikarya</taxon>
        <taxon>Ascomycota</taxon>
        <taxon>Pezizomycotina</taxon>
        <taxon>Eurotiomycetes</taxon>
        <taxon>Eurotiomycetidae</taxon>
        <taxon>Eurotiales</taxon>
        <taxon>Aspergillaceae</taxon>
        <taxon>Aspergillus</taxon>
        <taxon>Aspergillus subgen. Circumdati</taxon>
    </lineage>
</organism>
<keyword evidence="2" id="KW-0472">Membrane</keyword>
<protein>
    <recommendedName>
        <fullName evidence="3">DUF3533 domain-containing protein</fullName>
    </recommendedName>
</protein>
<dbReference type="OMA" id="CYLYGTQ"/>
<gene>
    <name evidence="4" type="ORF">ASPBRDRAFT_30130</name>
</gene>
<name>A0A1L9UJ78_ASPBC</name>
<dbReference type="Proteomes" id="UP000184499">
    <property type="component" value="Unassembled WGS sequence"/>
</dbReference>
<dbReference type="STRING" id="767769.A0A1L9UJ78"/>
<dbReference type="OrthoDB" id="2140105at2759"/>
<sequence>MAPRDDALKCPGSVYSHYLPPGTTTITQHANSFSQFQSTDRAHNFNILLVDYDGGVVGRSLNAAYQALKGDSFPTLDQRATTDYPTAKDIQEAVCRGSYWAAIYSNADASTRLSSALNDETAAADYQSTDALSYVWNEARYPAESDAELLSNLQMLVSYARSAYYKINGTAVAQFATLTNPAILQVFADPIEAMANNIQPTVQGTRVLYNTVTMVLPIIQQFFFLMALNGVSSQFQLYTQLGYFFNGMIRAGLSAAYTLLGSLCTAGYIWAYRENWGVNGNQFALTWMVFWLYMQINFLILDTATAYIPMQFMPFFVLTWAITNVASSIAPFEMSPGFYRWGYALPAHEVYSLLAEVWSGGCARQSYRAQPILFAWWIVGMVAVVYATRYRCTTAVRAQAMASAATTGQRVSVLPSGEVQESQDEVSHPAPSDLPSASGPGRAQSQSLSQTQAYELYELERNAYSPSYPTPLVRRQSQAYSRLGN</sequence>
<dbReference type="RefSeq" id="XP_067478981.1">
    <property type="nucleotide sequence ID" value="XM_067622737.1"/>
</dbReference>
<dbReference type="Pfam" id="PF12051">
    <property type="entry name" value="DUF3533"/>
    <property type="match status" value="1"/>
</dbReference>
<accession>A0A1L9UJ78</accession>
<feature type="transmembrane region" description="Helical" evidence="2">
    <location>
        <begin position="249"/>
        <end position="271"/>
    </location>
</feature>
<dbReference type="VEuPathDB" id="FungiDB:ASPBRDRAFT_30130"/>
<reference evidence="5" key="1">
    <citation type="journal article" date="2017" name="Genome Biol.">
        <title>Comparative genomics reveals high biological diversity and specific adaptations in the industrially and medically important fungal genus Aspergillus.</title>
        <authorList>
            <person name="de Vries R.P."/>
            <person name="Riley R."/>
            <person name="Wiebenga A."/>
            <person name="Aguilar-Osorio G."/>
            <person name="Amillis S."/>
            <person name="Uchima C.A."/>
            <person name="Anderluh G."/>
            <person name="Asadollahi M."/>
            <person name="Askin M."/>
            <person name="Barry K."/>
            <person name="Battaglia E."/>
            <person name="Bayram O."/>
            <person name="Benocci T."/>
            <person name="Braus-Stromeyer S.A."/>
            <person name="Caldana C."/>
            <person name="Canovas D."/>
            <person name="Cerqueira G.C."/>
            <person name="Chen F."/>
            <person name="Chen W."/>
            <person name="Choi C."/>
            <person name="Clum A."/>
            <person name="Dos Santos R.A."/>
            <person name="Damasio A.R."/>
            <person name="Diallinas G."/>
            <person name="Emri T."/>
            <person name="Fekete E."/>
            <person name="Flipphi M."/>
            <person name="Freyberg S."/>
            <person name="Gallo A."/>
            <person name="Gournas C."/>
            <person name="Habgood R."/>
            <person name="Hainaut M."/>
            <person name="Harispe M.L."/>
            <person name="Henrissat B."/>
            <person name="Hilden K.S."/>
            <person name="Hope R."/>
            <person name="Hossain A."/>
            <person name="Karabika E."/>
            <person name="Karaffa L."/>
            <person name="Karanyi Z."/>
            <person name="Krasevec N."/>
            <person name="Kuo A."/>
            <person name="Kusch H."/>
            <person name="LaButti K."/>
            <person name="Lagendijk E.L."/>
            <person name="Lapidus A."/>
            <person name="Levasseur A."/>
            <person name="Lindquist E."/>
            <person name="Lipzen A."/>
            <person name="Logrieco A.F."/>
            <person name="MacCabe A."/>
            <person name="Maekelae M.R."/>
            <person name="Malavazi I."/>
            <person name="Melin P."/>
            <person name="Meyer V."/>
            <person name="Mielnichuk N."/>
            <person name="Miskei M."/>
            <person name="Molnar A.P."/>
            <person name="Mule G."/>
            <person name="Ngan C.Y."/>
            <person name="Orejas M."/>
            <person name="Orosz E."/>
            <person name="Ouedraogo J.P."/>
            <person name="Overkamp K.M."/>
            <person name="Park H.-S."/>
            <person name="Perrone G."/>
            <person name="Piumi F."/>
            <person name="Punt P.J."/>
            <person name="Ram A.F."/>
            <person name="Ramon A."/>
            <person name="Rauscher S."/>
            <person name="Record E."/>
            <person name="Riano-Pachon D.M."/>
            <person name="Robert V."/>
            <person name="Roehrig J."/>
            <person name="Ruller R."/>
            <person name="Salamov A."/>
            <person name="Salih N.S."/>
            <person name="Samson R.A."/>
            <person name="Sandor E."/>
            <person name="Sanguinetti M."/>
            <person name="Schuetze T."/>
            <person name="Sepcic K."/>
            <person name="Shelest E."/>
            <person name="Sherlock G."/>
            <person name="Sophianopoulou V."/>
            <person name="Squina F.M."/>
            <person name="Sun H."/>
            <person name="Susca A."/>
            <person name="Todd R.B."/>
            <person name="Tsang A."/>
            <person name="Unkles S.E."/>
            <person name="van de Wiele N."/>
            <person name="van Rossen-Uffink D."/>
            <person name="Oliveira J.V."/>
            <person name="Vesth T.C."/>
            <person name="Visser J."/>
            <person name="Yu J.-H."/>
            <person name="Zhou M."/>
            <person name="Andersen M.R."/>
            <person name="Archer D.B."/>
            <person name="Baker S.E."/>
            <person name="Benoit I."/>
            <person name="Brakhage A.A."/>
            <person name="Braus G.H."/>
            <person name="Fischer R."/>
            <person name="Frisvad J.C."/>
            <person name="Goldman G.H."/>
            <person name="Houbraken J."/>
            <person name="Oakley B."/>
            <person name="Pocsi I."/>
            <person name="Scazzocchio C."/>
            <person name="Seiboth B."/>
            <person name="vanKuyk P.A."/>
            <person name="Wortman J."/>
            <person name="Dyer P.S."/>
            <person name="Grigoriev I.V."/>
        </authorList>
    </citation>
    <scope>NUCLEOTIDE SEQUENCE [LARGE SCALE GENOMIC DNA]</scope>
    <source>
        <strain evidence="5">CBS 101740 / IMI 381727 / IBT 21946</strain>
    </source>
</reference>
<dbReference type="PANTHER" id="PTHR34814">
    <property type="entry name" value="NITROSOGUANIDINE RESISTANCE PROTEIN SNG1"/>
    <property type="match status" value="1"/>
</dbReference>
<dbReference type="EMBL" id="KV878684">
    <property type="protein sequence ID" value="OJJ71733.1"/>
    <property type="molecule type" value="Genomic_DNA"/>
</dbReference>
<keyword evidence="2" id="KW-1133">Transmembrane helix</keyword>